<dbReference type="Gene3D" id="3.20.20.140">
    <property type="entry name" value="Metal-dependent hydrolases"/>
    <property type="match status" value="1"/>
</dbReference>
<protein>
    <submittedName>
        <fullName evidence="4">Phosphotriesterase homology protein</fullName>
    </submittedName>
</protein>
<evidence type="ECO:0000256" key="1">
    <source>
        <dbReference type="ARBA" id="ARBA00022723"/>
    </source>
</evidence>
<evidence type="ECO:0000256" key="3">
    <source>
        <dbReference type="PROSITE-ProRule" id="PRU00679"/>
    </source>
</evidence>
<sequence length="343" mass="37394">MDRIDTVAGRIGADQLGAVLTHEHVFVLQEDFRLNYLPEWDEDAEVDNAVATLTRLKSAGIDTIMDVSVLGIGRNIERVARVAAQVDVNIVAATGFFTFNDLPFQMHYTGPALGFDVPEPLDALFLRDITEGIGSTQIKAGFLVCVIEAEGLTVGVERVMRSVGRVAVQSGLPIVVHTNPHTQSGLVAQRVLAEEGVDLTRVILAHSGDSTDLDYLMRVADAGSVLGMDRFGVDLLLPHADRVNTVLALIDRGYSDRIVLSQDAFCYSDWFDKHAIDVMADKWDYFQVTGRVVPDLRSHGVSESVISMMLREVPARLLVPSVGAVSQIARISEITGLSPEQRA</sequence>
<dbReference type="PANTHER" id="PTHR10819">
    <property type="entry name" value="PHOSPHOTRIESTERASE-RELATED"/>
    <property type="match status" value="1"/>
</dbReference>
<dbReference type="PANTHER" id="PTHR10819:SF3">
    <property type="entry name" value="PHOSPHOTRIESTERASE-RELATED PROTEIN"/>
    <property type="match status" value="1"/>
</dbReference>
<accession>A0AA97GVT1</accession>
<dbReference type="SUPFAM" id="SSF51556">
    <property type="entry name" value="Metallo-dependent hydrolases"/>
    <property type="match status" value="1"/>
</dbReference>
<dbReference type="GO" id="GO:0016787">
    <property type="term" value="F:hydrolase activity"/>
    <property type="evidence" value="ECO:0007669"/>
    <property type="project" value="UniProtKB-KW"/>
</dbReference>
<dbReference type="GO" id="GO:0008270">
    <property type="term" value="F:zinc ion binding"/>
    <property type="evidence" value="ECO:0007669"/>
    <property type="project" value="InterPro"/>
</dbReference>
<keyword evidence="2" id="KW-0378">Hydrolase</keyword>
<gene>
    <name evidence="4" type="primary">php</name>
    <name evidence="4" type="ORF">MP11Mi_31780</name>
</gene>
<reference evidence="4" key="1">
    <citation type="submission" date="2023-06" db="EMBL/GenBank/DDBJ databases">
        <title>Gordonia sp. nov. and Pseudochrobactrum sp. nov., two species isolated from the burying beetle Nicrophorus vespilloides.</title>
        <authorList>
            <person name="Poehlein A."/>
            <person name="Guzman J."/>
            <person name="Daniel R."/>
            <person name="Vilcinskas A."/>
        </authorList>
    </citation>
    <scope>NUCLEOTIDE SEQUENCE</scope>
    <source>
        <strain evidence="4">MP11Mi</strain>
    </source>
</reference>
<dbReference type="AlphaFoldDB" id="A0AA97GVT1"/>
<keyword evidence="1" id="KW-0479">Metal-binding</keyword>
<proteinExistence type="inferred from homology"/>
<dbReference type="PROSITE" id="PS51347">
    <property type="entry name" value="PHOSPHOTRIESTERASE_2"/>
    <property type="match status" value="1"/>
</dbReference>
<dbReference type="Pfam" id="PF02126">
    <property type="entry name" value="PTE"/>
    <property type="match status" value="1"/>
</dbReference>
<organism evidence="4">
    <name type="scientific">Gordonia sp. MP11Mi</name>
    <dbReference type="NCBI Taxonomy" id="3022769"/>
    <lineage>
        <taxon>Bacteria</taxon>
        <taxon>Bacillati</taxon>
        <taxon>Actinomycetota</taxon>
        <taxon>Actinomycetes</taxon>
        <taxon>Mycobacteriales</taxon>
        <taxon>Gordoniaceae</taxon>
        <taxon>Gordonia</taxon>
    </lineage>
</organism>
<dbReference type="EMBL" id="CP128986">
    <property type="protein sequence ID" value="WOC14066.1"/>
    <property type="molecule type" value="Genomic_DNA"/>
</dbReference>
<comment type="similarity">
    <text evidence="3">Belongs to the metallo-dependent hydrolases superfamily. Phosphotriesterase family.</text>
</comment>
<evidence type="ECO:0000256" key="2">
    <source>
        <dbReference type="ARBA" id="ARBA00022801"/>
    </source>
</evidence>
<comment type="caution">
    <text evidence="3">Lacks conserved residue(s) required for the propagation of feature annotation.</text>
</comment>
<dbReference type="InterPro" id="IPR032466">
    <property type="entry name" value="Metal_Hydrolase"/>
</dbReference>
<dbReference type="RefSeq" id="WP_420039833.1">
    <property type="nucleotide sequence ID" value="NZ_CP128986.1"/>
</dbReference>
<evidence type="ECO:0000313" key="4">
    <source>
        <dbReference type="EMBL" id="WOC14066.1"/>
    </source>
</evidence>
<dbReference type="InterPro" id="IPR001559">
    <property type="entry name" value="Phosphotriesterase"/>
</dbReference>
<name>A0AA97GVT1_9ACTN</name>